<protein>
    <submittedName>
        <fullName evidence="2">Motility associated factor glycosyltransferase family protein</fullName>
    </submittedName>
</protein>
<dbReference type="Proteomes" id="UP000671995">
    <property type="component" value="Chromosome"/>
</dbReference>
<evidence type="ECO:0000313" key="3">
    <source>
        <dbReference type="Proteomes" id="UP000671995"/>
    </source>
</evidence>
<reference evidence="2" key="1">
    <citation type="submission" date="2020-05" db="EMBL/GenBank/DDBJ databases">
        <authorList>
            <person name="Zeng H."/>
            <person name="Chan Y.K."/>
            <person name="Watt R.M."/>
        </authorList>
    </citation>
    <scope>NUCLEOTIDE SEQUENCE</scope>
    <source>
        <strain evidence="2">ATCC 700773</strain>
    </source>
</reference>
<organism evidence="2 3">
    <name type="scientific">Treponema parvum</name>
    <dbReference type="NCBI Taxonomy" id="138851"/>
    <lineage>
        <taxon>Bacteria</taxon>
        <taxon>Pseudomonadati</taxon>
        <taxon>Spirochaetota</taxon>
        <taxon>Spirochaetia</taxon>
        <taxon>Spirochaetales</taxon>
        <taxon>Treponemataceae</taxon>
        <taxon>Treponema</taxon>
    </lineage>
</organism>
<name>A0A975IDJ8_9SPIR</name>
<dbReference type="PANTHER" id="PTHR41786:SF1">
    <property type="entry name" value="6-HYDROXYMETHYLPTERIN DIPHOSPHOKINASE MPTE-LIKE DOMAIN-CONTAINING PROTEIN"/>
    <property type="match status" value="1"/>
</dbReference>
<dbReference type="RefSeq" id="WP_210116969.1">
    <property type="nucleotide sequence ID" value="NZ_CP054257.1"/>
</dbReference>
<dbReference type="EMBL" id="CP054257">
    <property type="protein sequence ID" value="QTQ12254.1"/>
    <property type="molecule type" value="Genomic_DNA"/>
</dbReference>
<dbReference type="Pfam" id="PF01973">
    <property type="entry name" value="MptE-like"/>
    <property type="match status" value="1"/>
</dbReference>
<gene>
    <name evidence="2" type="ORF">HRI96_08625</name>
</gene>
<evidence type="ECO:0000259" key="1">
    <source>
        <dbReference type="Pfam" id="PF01973"/>
    </source>
</evidence>
<reference evidence="2" key="2">
    <citation type="journal article" date="2021" name="Microbiol. Resour. Announc.">
        <title>Complete Genome Sequences of Three Human Oral Treponema parvum Isolates.</title>
        <authorList>
            <person name="Zeng H."/>
            <person name="Watt R.M."/>
        </authorList>
    </citation>
    <scope>NUCLEOTIDE SEQUENCE</scope>
    <source>
        <strain evidence="2">ATCC 700773</strain>
    </source>
</reference>
<evidence type="ECO:0000313" key="2">
    <source>
        <dbReference type="EMBL" id="QTQ12254.1"/>
    </source>
</evidence>
<dbReference type="AlphaFoldDB" id="A0A975IDJ8"/>
<feature type="domain" description="6-hydroxymethylpterin diphosphokinase MptE-like" evidence="1">
    <location>
        <begin position="211"/>
        <end position="377"/>
    </location>
</feature>
<sequence>MNSLWNKNKNLFFTRFPALASSLEDQIKKAETDFSEGKNPFSFWSIEDAKNGSFTVRENGMLLHSSYDPLKEANQTAASFKESDTGAAVFMSFGLGYLPSAFAKMHKNMILVLIEPDAVRFLASMCFLDWEDILTHAECVLALACRQDEIIKIIDRIGINNCAFFSQRSQTSHAIEYFDSLQILLERNRKKAQINASTLERFAGLWLRNGCRNLRYLAKLDGIDLYKDRAKNLPAVVLAAGPSLNTILPHLAEIKKRSVVICVDTALRSCLKAKVEPDFIILIDPQYWAAAHIKDLRSPSSVLITESAAYPSVYRFECRKIVLCSPLFPLGKYFEKQLGVKGIIGAGGSVSTSAWDFARIIGAEEIFMAGLDLSYPKKNTHIKGSTFEEDAHKNSLRISTAETAGVRSLYAINCEYAEDYTGEKVLTDRRMKLFAWWFESRLASPDAVKTFTFCPQNLAVPGIKVARLEDFLKKPEKIEERKKFFKTAEDHSLSEEKIMQNELNFDRILKTLIDSLSSLHKTAKDSMQLCNRALSYSKNDYSDVFQKLSIADNTIMASGTKEIISLIFPAKDKLESIFANEISPKEAAKASIFRSMIIYREICRAVDEYLKHLAEV</sequence>
<dbReference type="PANTHER" id="PTHR41786">
    <property type="entry name" value="MOTILITY ACCESSORY FACTOR MAF"/>
    <property type="match status" value="1"/>
</dbReference>
<proteinExistence type="predicted"/>
<accession>A0A975IDJ8</accession>
<dbReference type="InterPro" id="IPR002826">
    <property type="entry name" value="MptE-like"/>
</dbReference>